<dbReference type="AlphaFoldDB" id="X1U5G2"/>
<comment type="caution">
    <text evidence="1">The sequence shown here is derived from an EMBL/GenBank/DDBJ whole genome shotgun (WGS) entry which is preliminary data.</text>
</comment>
<dbReference type="EMBL" id="BARW01017104">
    <property type="protein sequence ID" value="GAI98876.1"/>
    <property type="molecule type" value="Genomic_DNA"/>
</dbReference>
<protein>
    <submittedName>
        <fullName evidence="1">Uncharacterized protein</fullName>
    </submittedName>
</protein>
<gene>
    <name evidence="1" type="ORF">S12H4_29623</name>
</gene>
<name>X1U5G2_9ZZZZ</name>
<organism evidence="1">
    <name type="scientific">marine sediment metagenome</name>
    <dbReference type="NCBI Taxonomy" id="412755"/>
    <lineage>
        <taxon>unclassified sequences</taxon>
        <taxon>metagenomes</taxon>
        <taxon>ecological metagenomes</taxon>
    </lineage>
</organism>
<accession>X1U5G2</accession>
<sequence>MKRYVLDSFSLIAFFERDKGFEIILDLFDKAISDKAE</sequence>
<proteinExistence type="predicted"/>
<evidence type="ECO:0000313" key="1">
    <source>
        <dbReference type="EMBL" id="GAI98876.1"/>
    </source>
</evidence>
<reference evidence="1" key="1">
    <citation type="journal article" date="2014" name="Front. Microbiol.">
        <title>High frequency of phylogenetically diverse reductive dehalogenase-homologous genes in deep subseafloor sedimentary metagenomes.</title>
        <authorList>
            <person name="Kawai M."/>
            <person name="Futagami T."/>
            <person name="Toyoda A."/>
            <person name="Takaki Y."/>
            <person name="Nishi S."/>
            <person name="Hori S."/>
            <person name="Arai W."/>
            <person name="Tsubouchi T."/>
            <person name="Morono Y."/>
            <person name="Uchiyama I."/>
            <person name="Ito T."/>
            <person name="Fujiyama A."/>
            <person name="Inagaki F."/>
            <person name="Takami H."/>
        </authorList>
    </citation>
    <scope>NUCLEOTIDE SEQUENCE</scope>
    <source>
        <strain evidence="1">Expedition CK06-06</strain>
    </source>
</reference>
<feature type="non-terminal residue" evidence="1">
    <location>
        <position position="37"/>
    </location>
</feature>